<feature type="compositionally biased region" description="Polar residues" evidence="1">
    <location>
        <begin position="83"/>
        <end position="95"/>
    </location>
</feature>
<proteinExistence type="predicted"/>
<protein>
    <submittedName>
        <fullName evidence="4">Protein TSSC4</fullName>
    </submittedName>
</protein>
<feature type="compositionally biased region" description="Low complexity" evidence="1">
    <location>
        <begin position="96"/>
        <end position="110"/>
    </location>
</feature>
<dbReference type="OrthoDB" id="5915882at2759"/>
<reference evidence="4" key="1">
    <citation type="submission" date="2016-06" db="UniProtKB">
        <authorList>
            <consortium name="WormBaseParasite"/>
        </authorList>
    </citation>
    <scope>IDENTIFICATION</scope>
</reference>
<evidence type="ECO:0000313" key="4">
    <source>
        <dbReference type="WBParaSite" id="SBAD_0000671401-mRNA-1"/>
    </source>
</evidence>
<gene>
    <name evidence="2" type="ORF">SBAD_LOCUS6465</name>
</gene>
<dbReference type="EMBL" id="UZAM01009783">
    <property type="protein sequence ID" value="VDP10100.1"/>
    <property type="molecule type" value="Genomic_DNA"/>
</dbReference>
<keyword evidence="3" id="KW-1185">Reference proteome</keyword>
<feature type="compositionally biased region" description="Basic residues" evidence="1">
    <location>
        <begin position="210"/>
        <end position="220"/>
    </location>
</feature>
<sequence length="240" mass="26992">MRTALEDMDDGHRNRTVTAIKDLFEKMSGSPTTVPVTAFTKTGHGMTRRASTSPISPVSPSLEATTMKPLFSTFTSPRLCYGSSPNYPKTSPAPISTTSTDPSQSDSSESVFEDEKSKMSVLQKTKFFDSKDDSAPCAVDTRRFHRRFDSRAKTQPITQEDMKIVRQAINYGKYDVSSNENDENRNENLVKNELKKSELSFGQLSTRLSHSVRPRKVVHLHRNETQKSPNEANRMSVRVH</sequence>
<evidence type="ECO:0000313" key="3">
    <source>
        <dbReference type="Proteomes" id="UP000270296"/>
    </source>
</evidence>
<dbReference type="Proteomes" id="UP000270296">
    <property type="component" value="Unassembled WGS sequence"/>
</dbReference>
<accession>A0A183IS68</accession>
<reference evidence="2 3" key="2">
    <citation type="submission" date="2018-11" db="EMBL/GenBank/DDBJ databases">
        <authorList>
            <consortium name="Pathogen Informatics"/>
        </authorList>
    </citation>
    <scope>NUCLEOTIDE SEQUENCE [LARGE SCALE GENOMIC DNA]</scope>
</reference>
<organism evidence="4">
    <name type="scientific">Soboliphyme baturini</name>
    <dbReference type="NCBI Taxonomy" id="241478"/>
    <lineage>
        <taxon>Eukaryota</taxon>
        <taxon>Metazoa</taxon>
        <taxon>Ecdysozoa</taxon>
        <taxon>Nematoda</taxon>
        <taxon>Enoplea</taxon>
        <taxon>Dorylaimia</taxon>
        <taxon>Dioctophymatida</taxon>
        <taxon>Dioctophymatoidea</taxon>
        <taxon>Soboliphymatidae</taxon>
        <taxon>Soboliphyme</taxon>
    </lineage>
</organism>
<name>A0A183IS68_9BILA</name>
<feature type="region of interest" description="Disordered" evidence="1">
    <location>
        <begin position="83"/>
        <end position="116"/>
    </location>
</feature>
<evidence type="ECO:0000256" key="1">
    <source>
        <dbReference type="SAM" id="MobiDB-lite"/>
    </source>
</evidence>
<feature type="region of interest" description="Disordered" evidence="1">
    <location>
        <begin position="206"/>
        <end position="240"/>
    </location>
</feature>
<dbReference type="AlphaFoldDB" id="A0A183IS68"/>
<dbReference type="WBParaSite" id="SBAD_0000671401-mRNA-1">
    <property type="protein sequence ID" value="SBAD_0000671401-mRNA-1"/>
    <property type="gene ID" value="SBAD_0000671401"/>
</dbReference>
<evidence type="ECO:0000313" key="2">
    <source>
        <dbReference type="EMBL" id="VDP10100.1"/>
    </source>
</evidence>